<keyword evidence="3 10" id="KW-0716">Sensory transduction</keyword>
<feature type="transmembrane region" description="Helical" evidence="10">
    <location>
        <begin position="80"/>
        <end position="98"/>
    </location>
</feature>
<evidence type="ECO:0000256" key="7">
    <source>
        <dbReference type="ARBA" id="ARBA00023136"/>
    </source>
</evidence>
<accession>A0A0K8TUU3</accession>
<dbReference type="InterPro" id="IPR004117">
    <property type="entry name" value="7tm6_olfct_rcpt"/>
</dbReference>
<dbReference type="GO" id="GO:0005549">
    <property type="term" value="F:odorant binding"/>
    <property type="evidence" value="ECO:0007669"/>
    <property type="project" value="InterPro"/>
</dbReference>
<feature type="transmembrane region" description="Helical" evidence="10">
    <location>
        <begin position="153"/>
        <end position="177"/>
    </location>
</feature>
<dbReference type="GO" id="GO:0004984">
    <property type="term" value="F:olfactory receptor activity"/>
    <property type="evidence" value="ECO:0007669"/>
    <property type="project" value="InterPro"/>
</dbReference>
<dbReference type="Pfam" id="PF02949">
    <property type="entry name" value="7tm_6"/>
    <property type="match status" value="1"/>
</dbReference>
<evidence type="ECO:0000256" key="9">
    <source>
        <dbReference type="ARBA" id="ARBA00023224"/>
    </source>
</evidence>
<feature type="transmembrane region" description="Helical" evidence="10">
    <location>
        <begin position="318"/>
        <end position="340"/>
    </location>
</feature>
<keyword evidence="6 10" id="KW-1133">Transmembrane helix</keyword>
<dbReference type="GO" id="GO:0007165">
    <property type="term" value="P:signal transduction"/>
    <property type="evidence" value="ECO:0007669"/>
    <property type="project" value="UniProtKB-KW"/>
</dbReference>
<comment type="subcellular location">
    <subcellularLocation>
        <location evidence="1 10">Cell membrane</location>
        <topology evidence="1 10">Multi-pass membrane protein</topology>
    </subcellularLocation>
</comment>
<dbReference type="GO" id="GO:0005886">
    <property type="term" value="C:plasma membrane"/>
    <property type="evidence" value="ECO:0007669"/>
    <property type="project" value="UniProtKB-SubCell"/>
</dbReference>
<sequence>MKNIIGMQLRRYLPVFKSEHPKLVNTIQRLIWNTGVWSNESMGLHWMAKLVIVCFFSTNFTQLAAMIIERDDSERVFECFSVLSFCGMGALKLLNLYLNRERWLFIFTQITLLENKQLNNAIDKQCDDYDTDDEEECLSPHIQRYTRKHTYTASLLLTLYSTTAVIFILAPFVEYALQHETKGYPHILPGWAPLDAVGFAGYFVSALFEVIGSIYCVFVHVAFDCTSVGVMIFICGQFAMLRESTENIGGRGRGHTISRNRDARARLRIAKTHSTHIILCNVINELGSTLRTILGVYFLVATLTVCSVAVRLNTQTLSFMQLVSLLQYMCGTLTQLFLFCRYGDAVFHESFFSMGEGPFGAAWWGLQPRVRRELAMLGAAMAKPRPLRAGPFNTLDLPSFVQIVRAAYSYYAVLGQTSK</sequence>
<dbReference type="PANTHER" id="PTHR21137:SF35">
    <property type="entry name" value="ODORANT RECEPTOR 19A-RELATED"/>
    <property type="match status" value="1"/>
</dbReference>
<dbReference type="EMBL" id="GCVX01000189">
    <property type="protein sequence ID" value="JAI18041.1"/>
    <property type="molecule type" value="Transcribed_RNA"/>
</dbReference>
<organism evidence="11">
    <name type="scientific">Epiphyas postvittana</name>
    <name type="common">Light brown apple moth</name>
    <dbReference type="NCBI Taxonomy" id="65032"/>
    <lineage>
        <taxon>Eukaryota</taxon>
        <taxon>Metazoa</taxon>
        <taxon>Ecdysozoa</taxon>
        <taxon>Arthropoda</taxon>
        <taxon>Hexapoda</taxon>
        <taxon>Insecta</taxon>
        <taxon>Pterygota</taxon>
        <taxon>Neoptera</taxon>
        <taxon>Endopterygota</taxon>
        <taxon>Lepidoptera</taxon>
        <taxon>Glossata</taxon>
        <taxon>Ditrysia</taxon>
        <taxon>Tortricoidea</taxon>
        <taxon>Tortricidae</taxon>
        <taxon>Tortricinae</taxon>
        <taxon>Epiphyas</taxon>
    </lineage>
</organism>
<evidence type="ECO:0000256" key="10">
    <source>
        <dbReference type="RuleBase" id="RU351113"/>
    </source>
</evidence>
<reference evidence="11" key="1">
    <citation type="journal article" date="2015" name="PLoS ONE">
        <title>The Peripheral Olfactory Repertoire of the Lightbrown Apple Moth, Epiphyas postvittana.</title>
        <authorList>
            <person name="Corcoran J.A."/>
            <person name="Jordan M.D."/>
            <person name="Thrimawithana A.H."/>
            <person name="Crowhurst R.N."/>
            <person name="Newcomb R.D."/>
        </authorList>
    </citation>
    <scope>NUCLEOTIDE SEQUENCE</scope>
</reference>
<protein>
    <recommendedName>
        <fullName evidence="10">Odorant receptor</fullName>
    </recommendedName>
</protein>
<keyword evidence="8 10" id="KW-0675">Receptor</keyword>
<evidence type="ECO:0000256" key="2">
    <source>
        <dbReference type="ARBA" id="ARBA00022475"/>
    </source>
</evidence>
<evidence type="ECO:0000256" key="4">
    <source>
        <dbReference type="ARBA" id="ARBA00022692"/>
    </source>
</evidence>
<keyword evidence="2" id="KW-1003">Cell membrane</keyword>
<evidence type="ECO:0000313" key="11">
    <source>
        <dbReference type="EMBL" id="JAI18041.1"/>
    </source>
</evidence>
<feature type="transmembrane region" description="Helical" evidence="10">
    <location>
        <begin position="50"/>
        <end position="68"/>
    </location>
</feature>
<keyword evidence="5 10" id="KW-0552">Olfaction</keyword>
<comment type="similarity">
    <text evidence="10">Belongs to the insect chemoreceptor superfamily. Heteromeric odorant receptor channel (TC 1.A.69) family.</text>
</comment>
<dbReference type="PANTHER" id="PTHR21137">
    <property type="entry name" value="ODORANT RECEPTOR"/>
    <property type="match status" value="1"/>
</dbReference>
<proteinExistence type="inferred from homology"/>
<keyword evidence="4 10" id="KW-0812">Transmembrane</keyword>
<feature type="transmembrane region" description="Helical" evidence="10">
    <location>
        <begin position="293"/>
        <end position="312"/>
    </location>
</feature>
<evidence type="ECO:0000256" key="6">
    <source>
        <dbReference type="ARBA" id="ARBA00022989"/>
    </source>
</evidence>
<keyword evidence="9 10" id="KW-0807">Transducer</keyword>
<evidence type="ECO:0000256" key="1">
    <source>
        <dbReference type="ARBA" id="ARBA00004651"/>
    </source>
</evidence>
<name>A0A0K8TUU3_EPIPO</name>
<evidence type="ECO:0000256" key="8">
    <source>
        <dbReference type="ARBA" id="ARBA00023170"/>
    </source>
</evidence>
<feature type="transmembrane region" description="Helical" evidence="10">
    <location>
        <begin position="197"/>
        <end position="223"/>
    </location>
</feature>
<evidence type="ECO:0000256" key="3">
    <source>
        <dbReference type="ARBA" id="ARBA00022606"/>
    </source>
</evidence>
<keyword evidence="7 10" id="KW-0472">Membrane</keyword>
<evidence type="ECO:0000256" key="5">
    <source>
        <dbReference type="ARBA" id="ARBA00022725"/>
    </source>
</evidence>
<dbReference type="AlphaFoldDB" id="A0A0K8TUU3"/>
<comment type="caution">
    <text evidence="10">Lacks conserved residue(s) required for the propagation of feature annotation.</text>
</comment>